<comment type="caution">
    <text evidence="5">Lacks conserved residue(s) required for the propagation of feature annotation.</text>
</comment>
<reference evidence="7" key="1">
    <citation type="submission" date="2020-06" db="EMBL/GenBank/DDBJ databases">
        <title>Genomes of multiple members of Pneumocystis genus reveal paths to human pathogen Pneumocystis jirovecii.</title>
        <authorList>
            <person name="Cisse O.H."/>
            <person name="Ma L."/>
            <person name="Dekker J."/>
            <person name="Khil P."/>
            <person name="Jo J."/>
            <person name="Brenchley J."/>
            <person name="Blair R."/>
            <person name="Pahar B."/>
            <person name="Chabe M."/>
            <person name="Van Rompay K.A."/>
            <person name="Keesler R."/>
            <person name="Sukura A."/>
            <person name="Hirsch V."/>
            <person name="Kutty G."/>
            <person name="Liu Y."/>
            <person name="Peng L."/>
            <person name="Chen J."/>
            <person name="Song J."/>
            <person name="Weissenbacher-Lang C."/>
            <person name="Xu J."/>
            <person name="Upham N.S."/>
            <person name="Stajich J.E."/>
            <person name="Cuomo C.A."/>
            <person name="Cushion M.T."/>
            <person name="Kovacs J.A."/>
        </authorList>
    </citation>
    <scope>NUCLEOTIDE SEQUENCE</scope>
    <source>
        <strain evidence="7">2A</strain>
    </source>
</reference>
<dbReference type="GO" id="GO:0003865">
    <property type="term" value="F:3-oxo-5-alpha-steroid 4-dehydrogenase activity"/>
    <property type="evidence" value="ECO:0007669"/>
    <property type="project" value="TreeGrafter"/>
</dbReference>
<dbReference type="GO" id="GO:0006488">
    <property type="term" value="P:dolichol-linked oligosaccharide biosynthetic process"/>
    <property type="evidence" value="ECO:0007669"/>
    <property type="project" value="UniProtKB-UniRule"/>
</dbReference>
<organism evidence="7 8">
    <name type="scientific">Pneumocystis wakefieldiae</name>
    <dbReference type="NCBI Taxonomy" id="38082"/>
    <lineage>
        <taxon>Eukaryota</taxon>
        <taxon>Fungi</taxon>
        <taxon>Dikarya</taxon>
        <taxon>Ascomycota</taxon>
        <taxon>Taphrinomycotina</taxon>
        <taxon>Pneumocystomycetes</taxon>
        <taxon>Pneumocystaceae</taxon>
        <taxon>Pneumocystis</taxon>
    </lineage>
</organism>
<sequence length="139" mass="15982">MWCEGGGNLQDPALAAFDFRIIPAIRVFSSVLFYCFFSWMQHSSHITLSKLRIHPNSPKYSLPTTGFFRYLICPHYTSEIGIYFSLVVLTRAQNKTILLIFMWVILVLTISASQTYAWRLKTFGMDVSPSPWAIFPGIY</sequence>
<comment type="function">
    <text evidence="5">Plays a key role in early steps of protein N-linked glycosylation by being involved in the conversion of polyprenol into dolichol. Acts as a polyprenal reductase that mediates the reduction of polyprenal into dolichal in a NADP-dependent mechanism. Dolichols are required for the synthesis of dolichol-linked monosaccharides and the oligosaccharide precursor used for N-glycosylation.</text>
</comment>
<keyword evidence="3 5" id="KW-1133">Transmembrane helix</keyword>
<dbReference type="EC" id="1.3.1.94" evidence="5"/>
<dbReference type="PANTHER" id="PTHR14624:SF0">
    <property type="entry name" value="POLYPRENOL REDUCTASE"/>
    <property type="match status" value="1"/>
</dbReference>
<dbReference type="PANTHER" id="PTHR14624">
    <property type="entry name" value="DFG10 PROTEIN"/>
    <property type="match status" value="1"/>
</dbReference>
<dbReference type="AlphaFoldDB" id="A0A899FYT8"/>
<feature type="transmembrane region" description="Helical" evidence="5">
    <location>
        <begin position="96"/>
        <end position="118"/>
    </location>
</feature>
<evidence type="ECO:0000256" key="4">
    <source>
        <dbReference type="ARBA" id="ARBA00023136"/>
    </source>
</evidence>
<dbReference type="GO" id="GO:0005789">
    <property type="term" value="C:endoplasmic reticulum membrane"/>
    <property type="evidence" value="ECO:0007669"/>
    <property type="project" value="UniProtKB-SubCell"/>
</dbReference>
<evidence type="ECO:0000313" key="7">
    <source>
        <dbReference type="EMBL" id="QSL65454.1"/>
    </source>
</evidence>
<evidence type="ECO:0000256" key="2">
    <source>
        <dbReference type="ARBA" id="ARBA00022692"/>
    </source>
</evidence>
<comment type="pathway">
    <text evidence="5">Protein modification; protein glycosylation.</text>
</comment>
<dbReference type="GO" id="GO:0016095">
    <property type="term" value="P:polyprenol catabolic process"/>
    <property type="evidence" value="ECO:0007669"/>
    <property type="project" value="UniProtKB-UniRule"/>
</dbReference>
<accession>A0A899FYT8</accession>
<dbReference type="InterPro" id="IPR001104">
    <property type="entry name" value="3-oxo-5_a-steroid_4-DH_C"/>
</dbReference>
<gene>
    <name evidence="7" type="ORF">MERGE_002765</name>
</gene>
<dbReference type="GO" id="GO:0102389">
    <property type="term" value="F:polyprenol reductase activity"/>
    <property type="evidence" value="ECO:0007669"/>
    <property type="project" value="UniProtKB-UniRule"/>
</dbReference>
<dbReference type="OrthoDB" id="541710at2759"/>
<evidence type="ECO:0000256" key="3">
    <source>
        <dbReference type="ARBA" id="ARBA00022989"/>
    </source>
</evidence>
<feature type="transmembrane region" description="Helical" evidence="5">
    <location>
        <begin position="21"/>
        <end position="40"/>
    </location>
</feature>
<dbReference type="InterPro" id="IPR039698">
    <property type="entry name" value="Dfg10/SRD5A3"/>
</dbReference>
<dbReference type="GO" id="GO:0160198">
    <property type="term" value="F:polyprenal reductase activity"/>
    <property type="evidence" value="ECO:0007669"/>
    <property type="project" value="UniProtKB-EC"/>
</dbReference>
<keyword evidence="5" id="KW-0521">NADP</keyword>
<keyword evidence="5" id="KW-0256">Endoplasmic reticulum</keyword>
<keyword evidence="5" id="KW-0560">Oxidoreductase</keyword>
<evidence type="ECO:0000313" key="8">
    <source>
        <dbReference type="Proteomes" id="UP000663699"/>
    </source>
</evidence>
<keyword evidence="4 5" id="KW-0472">Membrane</keyword>
<dbReference type="Pfam" id="PF02544">
    <property type="entry name" value="Steroid_dh"/>
    <property type="match status" value="1"/>
</dbReference>
<keyword evidence="2 5" id="KW-0812">Transmembrane</keyword>
<evidence type="ECO:0000256" key="1">
    <source>
        <dbReference type="ARBA" id="ARBA00004127"/>
    </source>
</evidence>
<comment type="subcellular location">
    <subcellularLocation>
        <location evidence="1">Endomembrane system</location>
        <topology evidence="1">Multi-pass membrane protein</topology>
    </subcellularLocation>
    <subcellularLocation>
        <location evidence="5">Endoplasmic reticulum membrane</location>
    </subcellularLocation>
</comment>
<dbReference type="PROSITE" id="PS50244">
    <property type="entry name" value="S5A_REDUCTASE"/>
    <property type="match status" value="1"/>
</dbReference>
<proteinExistence type="inferred from homology"/>
<evidence type="ECO:0000259" key="6">
    <source>
        <dbReference type="Pfam" id="PF02544"/>
    </source>
</evidence>
<comment type="catalytic activity">
    <reaction evidence="5">
        <text>a di-trans,poly-cis-dolichal + NADP(+) = a di-trans,poly-cis-polyprenal + NADPH + H(+)</text>
        <dbReference type="Rhea" id="RHEA:80727"/>
        <dbReference type="Rhea" id="RHEA-COMP:19536"/>
        <dbReference type="Rhea" id="RHEA-COMP:19537"/>
        <dbReference type="ChEBI" id="CHEBI:15378"/>
        <dbReference type="ChEBI" id="CHEBI:57783"/>
        <dbReference type="ChEBI" id="CHEBI:58349"/>
        <dbReference type="ChEBI" id="CHEBI:231623"/>
        <dbReference type="ChEBI" id="CHEBI:231637"/>
        <dbReference type="EC" id="1.3.1.94"/>
    </reaction>
    <physiologicalReaction direction="right-to-left" evidence="5">
        <dbReference type="Rhea" id="RHEA:80729"/>
    </physiologicalReaction>
</comment>
<feature type="transmembrane region" description="Helical" evidence="5">
    <location>
        <begin position="67"/>
        <end position="89"/>
    </location>
</feature>
<comment type="similarity">
    <text evidence="5">Belongs to the steroid 5-alpha reductase family. Polyprenal reductase subfamily.</text>
</comment>
<keyword evidence="8" id="KW-1185">Reference proteome</keyword>
<evidence type="ECO:0000256" key="5">
    <source>
        <dbReference type="RuleBase" id="RU367081"/>
    </source>
</evidence>
<protein>
    <recommendedName>
        <fullName evidence="5">Polyprenal reductase</fullName>
        <ecNumber evidence="5">1.3.1.94</ecNumber>
    </recommendedName>
</protein>
<dbReference type="UniPathway" id="UPA00378"/>
<dbReference type="Proteomes" id="UP000663699">
    <property type="component" value="Chromosome 6"/>
</dbReference>
<feature type="domain" description="3-oxo-5-alpha-steroid 4-dehydrogenase C-terminal" evidence="6">
    <location>
        <begin position="21"/>
        <end position="138"/>
    </location>
</feature>
<dbReference type="EMBL" id="CP054537">
    <property type="protein sequence ID" value="QSL65454.1"/>
    <property type="molecule type" value="Genomic_DNA"/>
</dbReference>
<name>A0A899FYT8_9ASCO</name>